<keyword evidence="4" id="KW-0479">Metal-binding</keyword>
<accession>K6Y5W8</accession>
<evidence type="ECO:0000313" key="10">
    <source>
        <dbReference type="Proteomes" id="UP000006251"/>
    </source>
</evidence>
<dbReference type="Pfam" id="PF13242">
    <property type="entry name" value="Hydrolase_like"/>
    <property type="match status" value="1"/>
</dbReference>
<evidence type="ECO:0000256" key="2">
    <source>
        <dbReference type="ARBA" id="ARBA00005628"/>
    </source>
</evidence>
<dbReference type="AlphaFoldDB" id="K6Y5W8"/>
<dbReference type="GO" id="GO:0005975">
    <property type="term" value="P:carbohydrate metabolic process"/>
    <property type="evidence" value="ECO:0007669"/>
    <property type="project" value="InterPro"/>
</dbReference>
<comment type="caution">
    <text evidence="9">The sequence shown here is derived from an EMBL/GenBank/DDBJ whole genome shotgun (WGS) entry which is preliminary data.</text>
</comment>
<dbReference type="Proteomes" id="UP000006251">
    <property type="component" value="Unassembled WGS sequence"/>
</dbReference>
<evidence type="ECO:0000256" key="1">
    <source>
        <dbReference type="ARBA" id="ARBA00004496"/>
    </source>
</evidence>
<evidence type="ECO:0000256" key="8">
    <source>
        <dbReference type="ARBA" id="ARBA00031828"/>
    </source>
</evidence>
<evidence type="ECO:0000313" key="9">
    <source>
        <dbReference type="EMBL" id="GAC28184.1"/>
    </source>
</evidence>
<dbReference type="SUPFAM" id="SSF56784">
    <property type="entry name" value="HAD-like"/>
    <property type="match status" value="1"/>
</dbReference>
<dbReference type="GO" id="GO:0046872">
    <property type="term" value="F:metal ion binding"/>
    <property type="evidence" value="ECO:0007669"/>
    <property type="project" value="UniProtKB-KW"/>
</dbReference>
<dbReference type="Gene3D" id="3.40.50.1000">
    <property type="entry name" value="HAD superfamily/HAD-like"/>
    <property type="match status" value="1"/>
</dbReference>
<name>K6Y5W8_9ALTE</name>
<dbReference type="FunFam" id="3.40.50.1000:FF:000037">
    <property type="entry name" value="D,D-heptose 1,7-bisphosphate phosphatase"/>
    <property type="match status" value="1"/>
</dbReference>
<sequence>MNKALFLDRDGVINVNHGYVYQTSDFDFIDGIFGLVQRANEQSYKVIVVTNQSGIGRGMYTEADFEALSAWMLCEFAKRGTIIDDVLFCPHHPQAKLQEYKKVCECRKPKAGMLKVAASKHNICLANSMMVGDKLSDVETAIAAGLREVVWFNPEFIGPMQTSTAEFQAKSLSCELTSLSISHSLGAIITP</sequence>
<dbReference type="InterPro" id="IPR023214">
    <property type="entry name" value="HAD_sf"/>
</dbReference>
<evidence type="ECO:0000256" key="3">
    <source>
        <dbReference type="ARBA" id="ARBA00022490"/>
    </source>
</evidence>
<dbReference type="GO" id="GO:0016791">
    <property type="term" value="F:phosphatase activity"/>
    <property type="evidence" value="ECO:0007669"/>
    <property type="project" value="InterPro"/>
</dbReference>
<keyword evidence="7" id="KW-0119">Carbohydrate metabolism</keyword>
<dbReference type="InterPro" id="IPR036412">
    <property type="entry name" value="HAD-like_sf"/>
</dbReference>
<gene>
    <name evidence="9" type="primary">gmhB</name>
    <name evidence="9" type="ORF">GPAL_1311</name>
</gene>
<dbReference type="NCBIfam" id="TIGR01662">
    <property type="entry name" value="HAD-SF-IIIA"/>
    <property type="match status" value="1"/>
</dbReference>
<evidence type="ECO:0000256" key="7">
    <source>
        <dbReference type="ARBA" id="ARBA00023277"/>
    </source>
</evidence>
<keyword evidence="10" id="KW-1185">Reference proteome</keyword>
<dbReference type="InterPro" id="IPR006549">
    <property type="entry name" value="HAD-SF_hydro_IIIA"/>
</dbReference>
<dbReference type="RefSeq" id="WP_006010179.1">
    <property type="nucleotide sequence ID" value="NZ_BAEQ01000023.1"/>
</dbReference>
<comment type="similarity">
    <text evidence="2">Belongs to the GmhB family.</text>
</comment>
<evidence type="ECO:0000256" key="4">
    <source>
        <dbReference type="ARBA" id="ARBA00022723"/>
    </source>
</evidence>
<dbReference type="CDD" id="cd07503">
    <property type="entry name" value="HAD_HisB-N"/>
    <property type="match status" value="1"/>
</dbReference>
<keyword evidence="5 9" id="KW-0378">Hydrolase</keyword>
<keyword evidence="3" id="KW-0963">Cytoplasm</keyword>
<dbReference type="InterPro" id="IPR004446">
    <property type="entry name" value="Heptose_bisP_phosphatase"/>
</dbReference>
<organism evidence="9 10">
    <name type="scientific">Brumicola pallidula DSM 14239 = ACAM 615</name>
    <dbReference type="NCBI Taxonomy" id="1121922"/>
    <lineage>
        <taxon>Bacteria</taxon>
        <taxon>Pseudomonadati</taxon>
        <taxon>Pseudomonadota</taxon>
        <taxon>Gammaproteobacteria</taxon>
        <taxon>Alteromonadales</taxon>
        <taxon>Alteromonadaceae</taxon>
        <taxon>Brumicola</taxon>
    </lineage>
</organism>
<dbReference type="NCBIfam" id="TIGR01656">
    <property type="entry name" value="Histidinol-ppas"/>
    <property type="match status" value="1"/>
</dbReference>
<dbReference type="OrthoDB" id="9781367at2"/>
<keyword evidence="6" id="KW-0862">Zinc</keyword>
<evidence type="ECO:0000256" key="5">
    <source>
        <dbReference type="ARBA" id="ARBA00022801"/>
    </source>
</evidence>
<dbReference type="GO" id="GO:0005737">
    <property type="term" value="C:cytoplasm"/>
    <property type="evidence" value="ECO:0007669"/>
    <property type="project" value="UniProtKB-SubCell"/>
</dbReference>
<comment type="subcellular location">
    <subcellularLocation>
        <location evidence="1">Cytoplasm</location>
    </subcellularLocation>
</comment>
<dbReference type="PANTHER" id="PTHR42891">
    <property type="entry name" value="D-GLYCERO-BETA-D-MANNO-HEPTOSE-1,7-BISPHOSPHATE 7-PHOSPHATASE"/>
    <property type="match status" value="1"/>
</dbReference>
<evidence type="ECO:0000256" key="6">
    <source>
        <dbReference type="ARBA" id="ARBA00022833"/>
    </source>
</evidence>
<reference evidence="10" key="1">
    <citation type="journal article" date="2014" name="Environ. Microbiol.">
        <title>Comparative genomics of the marine bacterial genus Glaciecola reveals the high degree of genomic diversity and genomic characteristic for cold adaptation.</title>
        <authorList>
            <person name="Qin Q.L."/>
            <person name="Xie B.B."/>
            <person name="Yu Y."/>
            <person name="Shu Y.L."/>
            <person name="Rong J.C."/>
            <person name="Zhang Y.J."/>
            <person name="Zhao D.L."/>
            <person name="Chen X.L."/>
            <person name="Zhang X.Y."/>
            <person name="Chen B."/>
            <person name="Zhou B.C."/>
            <person name="Zhang Y.Z."/>
        </authorList>
    </citation>
    <scope>NUCLEOTIDE SEQUENCE [LARGE SCALE GENOMIC DNA]</scope>
    <source>
        <strain evidence="10">ACAM 615</strain>
    </source>
</reference>
<dbReference type="PANTHER" id="PTHR42891:SF1">
    <property type="entry name" value="D-GLYCERO-BETA-D-MANNO-HEPTOSE-1,7-BISPHOSPHATE 7-PHOSPHATASE"/>
    <property type="match status" value="1"/>
</dbReference>
<dbReference type="InterPro" id="IPR006543">
    <property type="entry name" value="Histidinol-phos"/>
</dbReference>
<protein>
    <recommendedName>
        <fullName evidence="8">D,D-heptose 1,7-bisphosphate phosphatase</fullName>
    </recommendedName>
</protein>
<proteinExistence type="inferred from homology"/>
<dbReference type="STRING" id="1121922.GCA_000428905_00624"/>
<dbReference type="NCBIfam" id="TIGR00213">
    <property type="entry name" value="GmhB_yaeD"/>
    <property type="match status" value="1"/>
</dbReference>
<dbReference type="EMBL" id="BAEQ01000023">
    <property type="protein sequence ID" value="GAC28184.1"/>
    <property type="molecule type" value="Genomic_DNA"/>
</dbReference>